<feature type="domain" description="Lipase" evidence="7">
    <location>
        <begin position="55"/>
        <end position="406"/>
    </location>
</feature>
<dbReference type="GO" id="GO:0016042">
    <property type="term" value="P:lipid catabolic process"/>
    <property type="evidence" value="ECO:0007669"/>
    <property type="project" value="TreeGrafter"/>
</dbReference>
<feature type="chain" id="PRO_5043676953" description="Lipase domain-containing protein" evidence="6">
    <location>
        <begin position="23"/>
        <end position="553"/>
    </location>
</feature>
<dbReference type="InterPro" id="IPR000734">
    <property type="entry name" value="TAG_lipase"/>
</dbReference>
<evidence type="ECO:0000256" key="5">
    <source>
        <dbReference type="RuleBase" id="RU004262"/>
    </source>
</evidence>
<evidence type="ECO:0000256" key="2">
    <source>
        <dbReference type="ARBA" id="ARBA00010701"/>
    </source>
</evidence>
<protein>
    <recommendedName>
        <fullName evidence="7">Lipase domain-containing protein</fullName>
    </recommendedName>
</protein>
<dbReference type="InterPro" id="IPR029058">
    <property type="entry name" value="AB_hydrolase_fold"/>
</dbReference>
<dbReference type="GO" id="GO:0004806">
    <property type="term" value="F:triacylglycerol lipase activity"/>
    <property type="evidence" value="ECO:0007669"/>
    <property type="project" value="InterPro"/>
</dbReference>
<dbReference type="PANTHER" id="PTHR11610">
    <property type="entry name" value="LIPASE"/>
    <property type="match status" value="1"/>
</dbReference>
<dbReference type="Gene3D" id="3.40.50.1820">
    <property type="entry name" value="alpha/beta hydrolase"/>
    <property type="match status" value="1"/>
</dbReference>
<comment type="subcellular location">
    <subcellularLocation>
        <location evidence="1">Secreted</location>
    </subcellularLocation>
</comment>
<dbReference type="GO" id="GO:0005615">
    <property type="term" value="C:extracellular space"/>
    <property type="evidence" value="ECO:0007669"/>
    <property type="project" value="TreeGrafter"/>
</dbReference>
<dbReference type="PRINTS" id="PR00821">
    <property type="entry name" value="TAGLIPASE"/>
</dbReference>
<dbReference type="InterPro" id="IPR013818">
    <property type="entry name" value="Lipase"/>
</dbReference>
<reference evidence="8 9" key="1">
    <citation type="submission" date="2023-03" db="EMBL/GenBank/DDBJ databases">
        <title>Genome insight into feeding habits of ladybird beetles.</title>
        <authorList>
            <person name="Li H.-S."/>
            <person name="Huang Y.-H."/>
            <person name="Pang H."/>
        </authorList>
    </citation>
    <scope>NUCLEOTIDE SEQUENCE [LARGE SCALE GENOMIC DNA]</scope>
    <source>
        <strain evidence="8">SYSU_2023b</strain>
        <tissue evidence="8">Whole body</tissue>
    </source>
</reference>
<dbReference type="InterPro" id="IPR002331">
    <property type="entry name" value="Lipase_panc"/>
</dbReference>
<dbReference type="InterPro" id="IPR033906">
    <property type="entry name" value="Lipase_N"/>
</dbReference>
<keyword evidence="4" id="KW-1015">Disulfide bond</keyword>
<accession>A0AAW1UBX6</accession>
<dbReference type="FunFam" id="3.40.50.1820:FF:000033">
    <property type="entry name" value="Pancreatic triacylglycerol lipase"/>
    <property type="match status" value="1"/>
</dbReference>
<dbReference type="GO" id="GO:0017171">
    <property type="term" value="F:serine hydrolase activity"/>
    <property type="evidence" value="ECO:0007669"/>
    <property type="project" value="TreeGrafter"/>
</dbReference>
<dbReference type="SUPFAM" id="SSF53474">
    <property type="entry name" value="alpha/beta-Hydrolases"/>
    <property type="match status" value="1"/>
</dbReference>
<evidence type="ECO:0000259" key="7">
    <source>
        <dbReference type="Pfam" id="PF00151"/>
    </source>
</evidence>
<dbReference type="PANTHER" id="PTHR11610:SF173">
    <property type="entry name" value="LIPASE DOMAIN-CONTAINING PROTEIN-RELATED"/>
    <property type="match status" value="1"/>
</dbReference>
<evidence type="ECO:0000256" key="4">
    <source>
        <dbReference type="ARBA" id="ARBA00023157"/>
    </source>
</evidence>
<evidence type="ECO:0000256" key="6">
    <source>
        <dbReference type="SAM" id="SignalP"/>
    </source>
</evidence>
<dbReference type="Proteomes" id="UP001431783">
    <property type="component" value="Unassembled WGS sequence"/>
</dbReference>
<gene>
    <name evidence="8" type="ORF">WA026_021142</name>
</gene>
<evidence type="ECO:0000313" key="9">
    <source>
        <dbReference type="Proteomes" id="UP001431783"/>
    </source>
</evidence>
<dbReference type="Pfam" id="PF00151">
    <property type="entry name" value="Lipase"/>
    <property type="match status" value="1"/>
</dbReference>
<evidence type="ECO:0000256" key="1">
    <source>
        <dbReference type="ARBA" id="ARBA00004613"/>
    </source>
</evidence>
<evidence type="ECO:0000313" key="8">
    <source>
        <dbReference type="EMBL" id="KAK9878124.1"/>
    </source>
</evidence>
<evidence type="ECO:0000256" key="3">
    <source>
        <dbReference type="ARBA" id="ARBA00022525"/>
    </source>
</evidence>
<dbReference type="PRINTS" id="PR00823">
    <property type="entry name" value="PANCLIPASE"/>
</dbReference>
<dbReference type="CDD" id="cd00707">
    <property type="entry name" value="Pancreat_lipase_like"/>
    <property type="match status" value="1"/>
</dbReference>
<keyword evidence="9" id="KW-1185">Reference proteome</keyword>
<proteinExistence type="inferred from homology"/>
<name>A0AAW1UBX6_9CUCU</name>
<keyword evidence="3" id="KW-0964">Secreted</keyword>
<keyword evidence="6" id="KW-0732">Signal</keyword>
<comment type="similarity">
    <text evidence="2 5">Belongs to the AB hydrolase superfamily. Lipase family.</text>
</comment>
<comment type="caution">
    <text evidence="8">The sequence shown here is derived from an EMBL/GenBank/DDBJ whole genome shotgun (WGS) entry which is preliminary data.</text>
</comment>
<feature type="signal peptide" evidence="6">
    <location>
        <begin position="1"/>
        <end position="22"/>
    </location>
</feature>
<dbReference type="AlphaFoldDB" id="A0AAW1UBX6"/>
<organism evidence="8 9">
    <name type="scientific">Henosepilachna vigintioctopunctata</name>
    <dbReference type="NCBI Taxonomy" id="420089"/>
    <lineage>
        <taxon>Eukaryota</taxon>
        <taxon>Metazoa</taxon>
        <taxon>Ecdysozoa</taxon>
        <taxon>Arthropoda</taxon>
        <taxon>Hexapoda</taxon>
        <taxon>Insecta</taxon>
        <taxon>Pterygota</taxon>
        <taxon>Neoptera</taxon>
        <taxon>Endopterygota</taxon>
        <taxon>Coleoptera</taxon>
        <taxon>Polyphaga</taxon>
        <taxon>Cucujiformia</taxon>
        <taxon>Coccinelloidea</taxon>
        <taxon>Coccinellidae</taxon>
        <taxon>Epilachninae</taxon>
        <taxon>Epilachnini</taxon>
        <taxon>Henosepilachna</taxon>
    </lineage>
</organism>
<dbReference type="EMBL" id="JARQZJ010000046">
    <property type="protein sequence ID" value="KAK9878124.1"/>
    <property type="molecule type" value="Genomic_DNA"/>
</dbReference>
<sequence>MFISTCLFILVMLYVSPNNVDAGILDPFNWARSDNIEIASLPFIPWLPFENETRCYDELGCLNITRSWFHLINRPLNIFPLPRFVINTRFILYTRANPNEGAAIRPNSESLTDTIFQSEKKTKVIIHGFIDTILANWVKDMKDELLKHDDVNVILVDWAGGSLPLYTQATANTRLVALELAYLLNYLIENLDMKAEDVHLIGHSLGAHLAGYTGSLVPNLGRITGLDPAEPYFQGMPPHVRLDPSDANLVDVIHTDGKGILLLELLSLSGYGMSQPCGHFDFYPNNGKEQPGCEIAQTPLIPLTVIKKGLEEASRVLVACNHIRSIKLFIDSIGSQCPYIAHQCSSYKDFMNGKCFICKPGTTQCTIMGYHLDSSPMFEETDISKRQFVETIGSKYYLNTGKENPFCHRTYRISIELAKPSIAETWVQGFLKAFILSPNGIMQIDLTPSGDVKLEHGTTYTTVVTHPADLGGNIKKIEMNWEYDMNVLEPRTLCLLWCNDHLYIKKVYIDEMEFPSREKREIRFSSTLCARRGRKDYVDIPNRGRGVLVDSCK</sequence>